<keyword evidence="3" id="KW-1185">Reference proteome</keyword>
<feature type="domain" description="Protein kinase" evidence="1">
    <location>
        <begin position="21"/>
        <end position="266"/>
    </location>
</feature>
<evidence type="ECO:0000313" key="3">
    <source>
        <dbReference type="Proteomes" id="UP000826271"/>
    </source>
</evidence>
<dbReference type="GO" id="GO:0005524">
    <property type="term" value="F:ATP binding"/>
    <property type="evidence" value="ECO:0007669"/>
    <property type="project" value="InterPro"/>
</dbReference>
<name>A0AAV6W6Z8_9LAMI</name>
<dbReference type="GO" id="GO:0007165">
    <property type="term" value="P:signal transduction"/>
    <property type="evidence" value="ECO:0007669"/>
    <property type="project" value="TreeGrafter"/>
</dbReference>
<dbReference type="InterPro" id="IPR000719">
    <property type="entry name" value="Prot_kinase_dom"/>
</dbReference>
<comment type="caution">
    <text evidence="2">The sequence shown here is derived from an EMBL/GenBank/DDBJ whole genome shotgun (WGS) entry which is preliminary data.</text>
</comment>
<dbReference type="AlphaFoldDB" id="A0AAV6W6Z8"/>
<dbReference type="InterPro" id="IPR052751">
    <property type="entry name" value="Plant_MAPKKK"/>
</dbReference>
<dbReference type="Proteomes" id="UP000826271">
    <property type="component" value="Unassembled WGS sequence"/>
</dbReference>
<reference evidence="2" key="1">
    <citation type="submission" date="2019-10" db="EMBL/GenBank/DDBJ databases">
        <authorList>
            <person name="Zhang R."/>
            <person name="Pan Y."/>
            <person name="Wang J."/>
            <person name="Ma R."/>
            <person name="Yu S."/>
        </authorList>
    </citation>
    <scope>NUCLEOTIDE SEQUENCE</scope>
    <source>
        <strain evidence="2">LA-IB0</strain>
        <tissue evidence="2">Leaf</tissue>
    </source>
</reference>
<gene>
    <name evidence="2" type="ORF">BUALT_BualtUnG0003800</name>
</gene>
<dbReference type="Pfam" id="PF00069">
    <property type="entry name" value="Pkinase"/>
    <property type="match status" value="2"/>
</dbReference>
<evidence type="ECO:0000313" key="2">
    <source>
        <dbReference type="EMBL" id="KAG8363107.1"/>
    </source>
</evidence>
<dbReference type="EMBL" id="WHWC01000055">
    <property type="protein sequence ID" value="KAG8363107.1"/>
    <property type="molecule type" value="Genomic_DNA"/>
</dbReference>
<dbReference type="PANTHER" id="PTHR48011:SF56">
    <property type="entry name" value="PROTEIN KINASE DOMAIN-CONTAINING PROTEIN"/>
    <property type="match status" value="1"/>
</dbReference>
<dbReference type="PANTHER" id="PTHR48011">
    <property type="entry name" value="CCR4-NOT TRANSCRIPTIONAL COMPLEX SUBUNIT CAF120-RELATED"/>
    <property type="match status" value="1"/>
</dbReference>
<sequence length="271" mass="30819">MSKRKYDKVEVKNLSGDGKKWCRGPMIGSSSSGLIFLATLKRRRSPDRIIADRLCRPVMAVKSTRMSNSFTLLEEKMVLDDLQECPYIRRIFGEETTVGMTGEEAYNILLEYPSGGTLEDLIKRSGGEGLPENEVWHYTRCLLLGLHHMHSHGYVHRNLKPENIIMDIKYLSPEAFGSMQQGQASDIWAVGCIFYEMLTGKCIWDNMDKGYSEIKDDLCEMKNGSGIRMKLPNGMSKNAKKFLKACFQIKAENRWSADRLLNLSFLASLQV</sequence>
<dbReference type="PROSITE" id="PS50011">
    <property type="entry name" value="PROTEIN_KINASE_DOM"/>
    <property type="match status" value="1"/>
</dbReference>
<proteinExistence type="predicted"/>
<dbReference type="InterPro" id="IPR011009">
    <property type="entry name" value="Kinase-like_dom_sf"/>
</dbReference>
<accession>A0AAV6W6Z8</accession>
<dbReference type="GO" id="GO:0004672">
    <property type="term" value="F:protein kinase activity"/>
    <property type="evidence" value="ECO:0007669"/>
    <property type="project" value="InterPro"/>
</dbReference>
<organism evidence="2 3">
    <name type="scientific">Buddleja alternifolia</name>
    <dbReference type="NCBI Taxonomy" id="168488"/>
    <lineage>
        <taxon>Eukaryota</taxon>
        <taxon>Viridiplantae</taxon>
        <taxon>Streptophyta</taxon>
        <taxon>Embryophyta</taxon>
        <taxon>Tracheophyta</taxon>
        <taxon>Spermatophyta</taxon>
        <taxon>Magnoliopsida</taxon>
        <taxon>eudicotyledons</taxon>
        <taxon>Gunneridae</taxon>
        <taxon>Pentapetalae</taxon>
        <taxon>asterids</taxon>
        <taxon>lamiids</taxon>
        <taxon>Lamiales</taxon>
        <taxon>Scrophulariaceae</taxon>
        <taxon>Buddlejeae</taxon>
        <taxon>Buddleja</taxon>
    </lineage>
</organism>
<dbReference type="Gene3D" id="1.10.510.10">
    <property type="entry name" value="Transferase(Phosphotransferase) domain 1"/>
    <property type="match status" value="2"/>
</dbReference>
<evidence type="ECO:0000259" key="1">
    <source>
        <dbReference type="PROSITE" id="PS50011"/>
    </source>
</evidence>
<dbReference type="SUPFAM" id="SSF56112">
    <property type="entry name" value="Protein kinase-like (PK-like)"/>
    <property type="match status" value="1"/>
</dbReference>
<protein>
    <recommendedName>
        <fullName evidence="1">Protein kinase domain-containing protein</fullName>
    </recommendedName>
</protein>